<dbReference type="InterPro" id="IPR036371">
    <property type="entry name" value="TPK_B1-bd_sf"/>
</dbReference>
<sequence length="307" mass="34796">MFLECSPRIPQFLYSPCQASTDFEKALSFVQKQAHSSIQSAREESMRSLCDYLAGNIESSEYFPRYISMPQSSLLVLGAGGGRKDHELSIYKALIENSMFHHAIVCKMEDNFVIPIASGRTYCVSGIPRHTKCGIVPLSTPTISTTTEGFRWELNGCYLDFAAPQKKQCPHDRPETRPDNNGFIEIHHGLIRSVDRKIDFASFKQCVGDLHKQALDYRAHEISKTPTISTSNSILGHRRTTSNFKHLLLETIEVLREELIMVHRNPTSNGSWKDQPYRFSCELNHQNIQISSLHSPLLLLIEDISIV</sequence>
<dbReference type="AlphaFoldDB" id="A0A7S4PL52"/>
<keyword evidence="2" id="KW-0547">Nucleotide-binding</keyword>
<keyword evidence="3" id="KW-0418">Kinase</keyword>
<dbReference type="GO" id="GO:0004788">
    <property type="term" value="F:thiamine diphosphokinase activity"/>
    <property type="evidence" value="ECO:0007669"/>
    <property type="project" value="InterPro"/>
</dbReference>
<evidence type="ECO:0000313" key="6">
    <source>
        <dbReference type="EMBL" id="CAE2338500.1"/>
    </source>
</evidence>
<dbReference type="EMBL" id="HBKR01038592">
    <property type="protein sequence ID" value="CAE2338500.1"/>
    <property type="molecule type" value="Transcribed_RNA"/>
</dbReference>
<dbReference type="GO" id="GO:0009229">
    <property type="term" value="P:thiamine diphosphate biosynthetic process"/>
    <property type="evidence" value="ECO:0007669"/>
    <property type="project" value="InterPro"/>
</dbReference>
<proteinExistence type="predicted"/>
<evidence type="ECO:0000259" key="5">
    <source>
        <dbReference type="Pfam" id="PF04265"/>
    </source>
</evidence>
<evidence type="ECO:0000256" key="1">
    <source>
        <dbReference type="ARBA" id="ARBA00022679"/>
    </source>
</evidence>
<name>A0A7S4PL52_9EUKA</name>
<dbReference type="InterPro" id="IPR036759">
    <property type="entry name" value="TPK_catalytic_sf"/>
</dbReference>
<gene>
    <name evidence="6" type="ORF">NAES01612_LOCUS25186</name>
</gene>
<dbReference type="Pfam" id="PF04265">
    <property type="entry name" value="TPK_B1_binding"/>
    <property type="match status" value="1"/>
</dbReference>
<dbReference type="SUPFAM" id="SSF63862">
    <property type="entry name" value="Thiamin pyrophosphokinase, substrate-binding domain"/>
    <property type="match status" value="1"/>
</dbReference>
<dbReference type="GO" id="GO:0005524">
    <property type="term" value="F:ATP binding"/>
    <property type="evidence" value="ECO:0007669"/>
    <property type="project" value="UniProtKB-KW"/>
</dbReference>
<evidence type="ECO:0000256" key="4">
    <source>
        <dbReference type="ARBA" id="ARBA00022840"/>
    </source>
</evidence>
<accession>A0A7S4PL52</accession>
<dbReference type="PANTHER" id="PTHR13622:SF8">
    <property type="entry name" value="THIAMIN PYROPHOSPHOKINASE 1"/>
    <property type="match status" value="1"/>
</dbReference>
<dbReference type="PANTHER" id="PTHR13622">
    <property type="entry name" value="THIAMIN PYROPHOSPHOKINASE"/>
    <property type="match status" value="1"/>
</dbReference>
<keyword evidence="1" id="KW-0808">Transferase</keyword>
<evidence type="ECO:0000256" key="3">
    <source>
        <dbReference type="ARBA" id="ARBA00022777"/>
    </source>
</evidence>
<dbReference type="InterPro" id="IPR007373">
    <property type="entry name" value="Thiamin_PyroPKinase_B1-bd"/>
</dbReference>
<keyword evidence="4" id="KW-0067">ATP-binding</keyword>
<dbReference type="SUPFAM" id="SSF63999">
    <property type="entry name" value="Thiamin pyrophosphokinase, catalytic domain"/>
    <property type="match status" value="1"/>
</dbReference>
<protein>
    <recommendedName>
        <fullName evidence="5">Thiamin pyrophosphokinase thiamin-binding domain-containing protein</fullName>
    </recommendedName>
</protein>
<reference evidence="6" key="1">
    <citation type="submission" date="2021-01" db="EMBL/GenBank/DDBJ databases">
        <authorList>
            <person name="Corre E."/>
            <person name="Pelletier E."/>
            <person name="Niang G."/>
            <person name="Scheremetjew M."/>
            <person name="Finn R."/>
            <person name="Kale V."/>
            <person name="Holt S."/>
            <person name="Cochrane G."/>
            <person name="Meng A."/>
            <person name="Brown T."/>
            <person name="Cohen L."/>
        </authorList>
    </citation>
    <scope>NUCLEOTIDE SEQUENCE</scope>
    <source>
        <strain evidence="6">SoJaBio B1-5/56/2</strain>
    </source>
</reference>
<dbReference type="Gene3D" id="3.40.50.10240">
    <property type="entry name" value="Thiamin pyrophosphokinase, catalytic domain"/>
    <property type="match status" value="1"/>
</dbReference>
<feature type="domain" description="Thiamin pyrophosphokinase thiamin-binding" evidence="5">
    <location>
        <begin position="131"/>
        <end position="161"/>
    </location>
</feature>
<organism evidence="6">
    <name type="scientific">Paramoeba aestuarina</name>
    <dbReference type="NCBI Taxonomy" id="180227"/>
    <lineage>
        <taxon>Eukaryota</taxon>
        <taxon>Amoebozoa</taxon>
        <taxon>Discosea</taxon>
        <taxon>Flabellinia</taxon>
        <taxon>Dactylopodida</taxon>
        <taxon>Paramoebidae</taxon>
        <taxon>Paramoeba</taxon>
    </lineage>
</organism>
<evidence type="ECO:0000256" key="2">
    <source>
        <dbReference type="ARBA" id="ARBA00022741"/>
    </source>
</evidence>
<dbReference type="GO" id="GO:0016301">
    <property type="term" value="F:kinase activity"/>
    <property type="evidence" value="ECO:0007669"/>
    <property type="project" value="UniProtKB-KW"/>
</dbReference>